<keyword evidence="3" id="KW-0238">DNA-binding</keyword>
<evidence type="ECO:0000313" key="7">
    <source>
        <dbReference type="Proteomes" id="UP000703315"/>
    </source>
</evidence>
<organism evidence="6 7">
    <name type="scientific">Enteractinococcus helveticum</name>
    <dbReference type="NCBI Taxonomy" id="1837282"/>
    <lineage>
        <taxon>Bacteria</taxon>
        <taxon>Bacillati</taxon>
        <taxon>Actinomycetota</taxon>
        <taxon>Actinomycetes</taxon>
        <taxon>Micrococcales</taxon>
        <taxon>Micrococcaceae</taxon>
    </lineage>
</organism>
<dbReference type="SUPFAM" id="SSF53850">
    <property type="entry name" value="Periplasmic binding protein-like II"/>
    <property type="match status" value="1"/>
</dbReference>
<accession>A0A921FPQ3</accession>
<dbReference type="FunFam" id="1.10.10.10:FF:000001">
    <property type="entry name" value="LysR family transcriptional regulator"/>
    <property type="match status" value="1"/>
</dbReference>
<dbReference type="GO" id="GO:0032993">
    <property type="term" value="C:protein-DNA complex"/>
    <property type="evidence" value="ECO:0007669"/>
    <property type="project" value="TreeGrafter"/>
</dbReference>
<dbReference type="RefSeq" id="WP_303905960.1">
    <property type="nucleotide sequence ID" value="NZ_DYXC01000094.1"/>
</dbReference>
<dbReference type="Proteomes" id="UP000703315">
    <property type="component" value="Unassembled WGS sequence"/>
</dbReference>
<dbReference type="GO" id="GO:0003677">
    <property type="term" value="F:DNA binding"/>
    <property type="evidence" value="ECO:0007669"/>
    <property type="project" value="UniProtKB-KW"/>
</dbReference>
<protein>
    <submittedName>
        <fullName evidence="6">LysR family transcriptional regulator</fullName>
    </submittedName>
</protein>
<reference evidence="6" key="2">
    <citation type="submission" date="2021-09" db="EMBL/GenBank/DDBJ databases">
        <authorList>
            <person name="Gilroy R."/>
        </authorList>
    </citation>
    <scope>NUCLEOTIDE SEQUENCE</scope>
    <source>
        <strain evidence="6">ChiHjej13B12-14962</strain>
    </source>
</reference>
<keyword evidence="4" id="KW-0804">Transcription</keyword>
<dbReference type="PANTHER" id="PTHR30346:SF17">
    <property type="entry name" value="LYSR FAMILY TRANSCRIPTIONAL REGULATOR"/>
    <property type="match status" value="1"/>
</dbReference>
<dbReference type="SUPFAM" id="SSF46785">
    <property type="entry name" value="Winged helix' DNA-binding domain"/>
    <property type="match status" value="1"/>
</dbReference>
<evidence type="ECO:0000259" key="5">
    <source>
        <dbReference type="PROSITE" id="PS50931"/>
    </source>
</evidence>
<dbReference type="Gene3D" id="1.10.10.10">
    <property type="entry name" value="Winged helix-like DNA-binding domain superfamily/Winged helix DNA-binding domain"/>
    <property type="match status" value="1"/>
</dbReference>
<comment type="similarity">
    <text evidence="1">Belongs to the LysR transcriptional regulatory family.</text>
</comment>
<dbReference type="InterPro" id="IPR036388">
    <property type="entry name" value="WH-like_DNA-bd_sf"/>
</dbReference>
<dbReference type="Pfam" id="PF03466">
    <property type="entry name" value="LysR_substrate"/>
    <property type="match status" value="1"/>
</dbReference>
<feature type="domain" description="HTH lysR-type" evidence="5">
    <location>
        <begin position="5"/>
        <end position="62"/>
    </location>
</feature>
<gene>
    <name evidence="6" type="ORF">K8V32_08805</name>
</gene>
<dbReference type="CDD" id="cd05466">
    <property type="entry name" value="PBP2_LTTR_substrate"/>
    <property type="match status" value="1"/>
</dbReference>
<dbReference type="PANTHER" id="PTHR30346">
    <property type="entry name" value="TRANSCRIPTIONAL DUAL REGULATOR HCAR-RELATED"/>
    <property type="match status" value="1"/>
</dbReference>
<dbReference type="EMBL" id="DYXC01000094">
    <property type="protein sequence ID" value="HJF14882.1"/>
    <property type="molecule type" value="Genomic_DNA"/>
</dbReference>
<name>A0A921FPQ3_9MICC</name>
<dbReference type="Gene3D" id="3.40.190.10">
    <property type="entry name" value="Periplasmic binding protein-like II"/>
    <property type="match status" value="2"/>
</dbReference>
<dbReference type="InterPro" id="IPR036390">
    <property type="entry name" value="WH_DNA-bd_sf"/>
</dbReference>
<dbReference type="PROSITE" id="PS50931">
    <property type="entry name" value="HTH_LYSR"/>
    <property type="match status" value="1"/>
</dbReference>
<dbReference type="InterPro" id="IPR000847">
    <property type="entry name" value="LysR_HTH_N"/>
</dbReference>
<evidence type="ECO:0000256" key="2">
    <source>
        <dbReference type="ARBA" id="ARBA00023015"/>
    </source>
</evidence>
<evidence type="ECO:0000256" key="1">
    <source>
        <dbReference type="ARBA" id="ARBA00009437"/>
    </source>
</evidence>
<reference evidence="6" key="1">
    <citation type="journal article" date="2021" name="PeerJ">
        <title>Extensive microbial diversity within the chicken gut microbiome revealed by metagenomics and culture.</title>
        <authorList>
            <person name="Gilroy R."/>
            <person name="Ravi A."/>
            <person name="Getino M."/>
            <person name="Pursley I."/>
            <person name="Horton D.L."/>
            <person name="Alikhan N.F."/>
            <person name="Baker D."/>
            <person name="Gharbi K."/>
            <person name="Hall N."/>
            <person name="Watson M."/>
            <person name="Adriaenssens E.M."/>
            <person name="Foster-Nyarko E."/>
            <person name="Jarju S."/>
            <person name="Secka A."/>
            <person name="Antonio M."/>
            <person name="Oren A."/>
            <person name="Chaudhuri R.R."/>
            <person name="La Ragione R."/>
            <person name="Hildebrand F."/>
            <person name="Pallen M.J."/>
        </authorList>
    </citation>
    <scope>NUCLEOTIDE SEQUENCE</scope>
    <source>
        <strain evidence="6">ChiHjej13B12-14962</strain>
    </source>
</reference>
<dbReference type="GO" id="GO:0003700">
    <property type="term" value="F:DNA-binding transcription factor activity"/>
    <property type="evidence" value="ECO:0007669"/>
    <property type="project" value="InterPro"/>
</dbReference>
<proteinExistence type="inferred from homology"/>
<evidence type="ECO:0000313" key="6">
    <source>
        <dbReference type="EMBL" id="HJF14882.1"/>
    </source>
</evidence>
<dbReference type="PRINTS" id="PR00039">
    <property type="entry name" value="HTHLYSR"/>
</dbReference>
<keyword evidence="2" id="KW-0805">Transcription regulation</keyword>
<sequence>MTERFSVESLRYADVVADTGSFSSAARVCGVTQPALSNSIAKLEQQLGARLFERSTRGVTTTAFGARLLPLIQRAVAHLDAITAEAARLTEPERSSLHIGVSPLINPQLVARAYSAVAELATPRDLVLREADLAELQQDLQVGKLDLILIPSVAPLPQFEHRIIDAEPIVVVEPEPTDSTAVQLADAADGSFILVPDSCGLTTFTTQLFDSHRLPMQTYPGEAVSYQVLEQWANLGLGTAILPLSKLSSPKAPHRRLHDEDVEVEIFYEAVWDPASPLRADIETLTQRIAQQSTPATELSS</sequence>
<evidence type="ECO:0000256" key="4">
    <source>
        <dbReference type="ARBA" id="ARBA00023163"/>
    </source>
</evidence>
<dbReference type="Pfam" id="PF00126">
    <property type="entry name" value="HTH_1"/>
    <property type="match status" value="1"/>
</dbReference>
<comment type="caution">
    <text evidence="6">The sequence shown here is derived from an EMBL/GenBank/DDBJ whole genome shotgun (WGS) entry which is preliminary data.</text>
</comment>
<evidence type="ECO:0000256" key="3">
    <source>
        <dbReference type="ARBA" id="ARBA00023125"/>
    </source>
</evidence>
<dbReference type="AlphaFoldDB" id="A0A921FPQ3"/>
<dbReference type="InterPro" id="IPR005119">
    <property type="entry name" value="LysR_subst-bd"/>
</dbReference>